<evidence type="ECO:0000256" key="6">
    <source>
        <dbReference type="ARBA" id="ARBA00012487"/>
    </source>
</evidence>
<keyword evidence="16" id="KW-0594">Phospholipid biosynthesis</keyword>
<dbReference type="Proteomes" id="UP001595843">
    <property type="component" value="Unassembled WGS sequence"/>
</dbReference>
<evidence type="ECO:0000313" key="21">
    <source>
        <dbReference type="Proteomes" id="UP001595843"/>
    </source>
</evidence>
<evidence type="ECO:0000256" key="5">
    <source>
        <dbReference type="ARBA" id="ARBA00010185"/>
    </source>
</evidence>
<evidence type="ECO:0000256" key="4">
    <source>
        <dbReference type="ARBA" id="ARBA00005189"/>
    </source>
</evidence>
<evidence type="ECO:0000256" key="2">
    <source>
        <dbReference type="ARBA" id="ARBA00004651"/>
    </source>
</evidence>
<dbReference type="Pfam" id="PF01148">
    <property type="entry name" value="CTP_transf_1"/>
    <property type="match status" value="1"/>
</dbReference>
<gene>
    <name evidence="20" type="ORF">ACFOUO_13745</name>
</gene>
<name>A0ABV8JKK9_9BACL</name>
<feature type="transmembrane region" description="Helical" evidence="19">
    <location>
        <begin position="50"/>
        <end position="67"/>
    </location>
</feature>
<dbReference type="GO" id="GO:0016779">
    <property type="term" value="F:nucleotidyltransferase activity"/>
    <property type="evidence" value="ECO:0007669"/>
    <property type="project" value="UniProtKB-KW"/>
</dbReference>
<feature type="transmembrane region" description="Helical" evidence="19">
    <location>
        <begin position="136"/>
        <end position="157"/>
    </location>
</feature>
<comment type="pathway">
    <text evidence="4">Lipid metabolism.</text>
</comment>
<evidence type="ECO:0000256" key="7">
    <source>
        <dbReference type="ARBA" id="ARBA00019373"/>
    </source>
</evidence>
<protein>
    <recommendedName>
        <fullName evidence="7 18">Phosphatidate cytidylyltransferase</fullName>
        <ecNumber evidence="6 18">2.7.7.41</ecNumber>
    </recommendedName>
</protein>
<keyword evidence="13 19" id="KW-1133">Transmembrane helix</keyword>
<dbReference type="RefSeq" id="WP_380705697.1">
    <property type="nucleotide sequence ID" value="NZ_JBHSAP010000018.1"/>
</dbReference>
<proteinExistence type="inferred from homology"/>
<keyword evidence="10 18" id="KW-0808">Transferase</keyword>
<dbReference type="InterPro" id="IPR000374">
    <property type="entry name" value="PC_trans"/>
</dbReference>
<dbReference type="EMBL" id="JBHSAP010000018">
    <property type="protein sequence ID" value="MFC4077859.1"/>
    <property type="molecule type" value="Genomic_DNA"/>
</dbReference>
<evidence type="ECO:0000256" key="18">
    <source>
        <dbReference type="RuleBase" id="RU003938"/>
    </source>
</evidence>
<dbReference type="PROSITE" id="PS01315">
    <property type="entry name" value="CDS"/>
    <property type="match status" value="1"/>
</dbReference>
<evidence type="ECO:0000256" key="8">
    <source>
        <dbReference type="ARBA" id="ARBA00022475"/>
    </source>
</evidence>
<evidence type="ECO:0000256" key="11">
    <source>
        <dbReference type="ARBA" id="ARBA00022692"/>
    </source>
</evidence>
<dbReference type="PANTHER" id="PTHR46382:SF1">
    <property type="entry name" value="PHOSPHATIDATE CYTIDYLYLTRANSFERASE"/>
    <property type="match status" value="1"/>
</dbReference>
<keyword evidence="14" id="KW-0443">Lipid metabolism</keyword>
<keyword evidence="17" id="KW-1208">Phospholipid metabolism</keyword>
<evidence type="ECO:0000256" key="14">
    <source>
        <dbReference type="ARBA" id="ARBA00023098"/>
    </source>
</evidence>
<comment type="pathway">
    <text evidence="3 18">Phospholipid metabolism; CDP-diacylglycerol biosynthesis; CDP-diacylglycerol from sn-glycerol 3-phosphate: step 3/3.</text>
</comment>
<comment type="caution">
    <text evidence="20">The sequence shown here is derived from an EMBL/GenBank/DDBJ whole genome shotgun (WGS) entry which is preliminary data.</text>
</comment>
<keyword evidence="9" id="KW-0444">Lipid biosynthesis</keyword>
<evidence type="ECO:0000256" key="9">
    <source>
        <dbReference type="ARBA" id="ARBA00022516"/>
    </source>
</evidence>
<reference evidence="21" key="1">
    <citation type="journal article" date="2019" name="Int. J. Syst. Evol. Microbiol.">
        <title>The Global Catalogue of Microorganisms (GCM) 10K type strain sequencing project: providing services to taxonomists for standard genome sequencing and annotation.</title>
        <authorList>
            <consortium name="The Broad Institute Genomics Platform"/>
            <consortium name="The Broad Institute Genome Sequencing Center for Infectious Disease"/>
            <person name="Wu L."/>
            <person name="Ma J."/>
        </authorList>
    </citation>
    <scope>NUCLEOTIDE SEQUENCE [LARGE SCALE GENOMIC DNA]</scope>
    <source>
        <strain evidence="21">IBRC-M 10813</strain>
    </source>
</reference>
<feature type="transmembrane region" description="Helical" evidence="19">
    <location>
        <begin position="12"/>
        <end position="38"/>
    </location>
</feature>
<keyword evidence="12 18" id="KW-0548">Nucleotidyltransferase</keyword>
<evidence type="ECO:0000256" key="16">
    <source>
        <dbReference type="ARBA" id="ARBA00023209"/>
    </source>
</evidence>
<evidence type="ECO:0000256" key="10">
    <source>
        <dbReference type="ARBA" id="ARBA00022679"/>
    </source>
</evidence>
<dbReference type="PANTHER" id="PTHR46382">
    <property type="entry name" value="PHOSPHATIDATE CYTIDYLYLTRANSFERASE"/>
    <property type="match status" value="1"/>
</dbReference>
<comment type="similarity">
    <text evidence="5 18">Belongs to the CDS family.</text>
</comment>
<comment type="catalytic activity">
    <reaction evidence="1 18">
        <text>a 1,2-diacyl-sn-glycero-3-phosphate + CTP + H(+) = a CDP-1,2-diacyl-sn-glycerol + diphosphate</text>
        <dbReference type="Rhea" id="RHEA:16229"/>
        <dbReference type="ChEBI" id="CHEBI:15378"/>
        <dbReference type="ChEBI" id="CHEBI:33019"/>
        <dbReference type="ChEBI" id="CHEBI:37563"/>
        <dbReference type="ChEBI" id="CHEBI:58332"/>
        <dbReference type="ChEBI" id="CHEBI:58608"/>
        <dbReference type="EC" id="2.7.7.41"/>
    </reaction>
</comment>
<keyword evidence="8" id="KW-1003">Cell membrane</keyword>
<feature type="transmembrane region" description="Helical" evidence="19">
    <location>
        <begin position="178"/>
        <end position="197"/>
    </location>
</feature>
<sequence>MKQRVVTGVLGGAGFLALLWAGGWWYTGLIAALATISYHEFCRMKRIRTFSLQGLAGLALIWLLLWSGLADQGLTGKGTFLGEPENILAGLVLFLLLTVISRNRIPLDDITYLFLGSLYIGYGFSYMIQARLIMDGFAWSLLIVVVTFASDSGAYFTGRKWGRRKLWPSISPNKTVEGSLGGVFLSVLASILVAWLHPELGEVLRTLAIGLLVSVVGQVGDLVESAMKRSTGTKDSGTLLPGHGGVLDRFDSLLLVFPVLHLFQLL</sequence>
<keyword evidence="21" id="KW-1185">Reference proteome</keyword>
<evidence type="ECO:0000256" key="13">
    <source>
        <dbReference type="ARBA" id="ARBA00022989"/>
    </source>
</evidence>
<evidence type="ECO:0000256" key="17">
    <source>
        <dbReference type="ARBA" id="ARBA00023264"/>
    </source>
</evidence>
<evidence type="ECO:0000256" key="1">
    <source>
        <dbReference type="ARBA" id="ARBA00001698"/>
    </source>
</evidence>
<organism evidence="20 21">
    <name type="scientific">Salinithrix halophila</name>
    <dbReference type="NCBI Taxonomy" id="1485204"/>
    <lineage>
        <taxon>Bacteria</taxon>
        <taxon>Bacillati</taxon>
        <taxon>Bacillota</taxon>
        <taxon>Bacilli</taxon>
        <taxon>Bacillales</taxon>
        <taxon>Thermoactinomycetaceae</taxon>
        <taxon>Salinithrix</taxon>
    </lineage>
</organism>
<feature type="transmembrane region" description="Helical" evidence="19">
    <location>
        <begin position="112"/>
        <end position="130"/>
    </location>
</feature>
<dbReference type="EC" id="2.7.7.41" evidence="6 18"/>
<keyword evidence="15 19" id="KW-0472">Membrane</keyword>
<comment type="subcellular location">
    <subcellularLocation>
        <location evidence="2">Cell membrane</location>
        <topology evidence="2">Multi-pass membrane protein</topology>
    </subcellularLocation>
</comment>
<evidence type="ECO:0000256" key="15">
    <source>
        <dbReference type="ARBA" id="ARBA00023136"/>
    </source>
</evidence>
<evidence type="ECO:0000256" key="19">
    <source>
        <dbReference type="SAM" id="Phobius"/>
    </source>
</evidence>
<accession>A0ABV8JKK9</accession>
<evidence type="ECO:0000313" key="20">
    <source>
        <dbReference type="EMBL" id="MFC4077859.1"/>
    </source>
</evidence>
<feature type="transmembrane region" description="Helical" evidence="19">
    <location>
        <begin position="87"/>
        <end position="105"/>
    </location>
</feature>
<keyword evidence="11 18" id="KW-0812">Transmembrane</keyword>
<evidence type="ECO:0000256" key="3">
    <source>
        <dbReference type="ARBA" id="ARBA00005119"/>
    </source>
</evidence>
<evidence type="ECO:0000256" key="12">
    <source>
        <dbReference type="ARBA" id="ARBA00022695"/>
    </source>
</evidence>